<reference evidence="3 4" key="1">
    <citation type="journal article" date="2019" name="Int. J. Syst. Evol. Microbiol.">
        <title>The Global Catalogue of Microorganisms (GCM) 10K type strain sequencing project: providing services to taxonomists for standard genome sequencing and annotation.</title>
        <authorList>
            <consortium name="The Broad Institute Genomics Platform"/>
            <consortium name="The Broad Institute Genome Sequencing Center for Infectious Disease"/>
            <person name="Wu L."/>
            <person name="Ma J."/>
        </authorList>
    </citation>
    <scope>NUCLEOTIDE SEQUENCE [LARGE SCALE GENOMIC DNA]</scope>
    <source>
        <strain evidence="3 4">JCM 10671</strain>
    </source>
</reference>
<evidence type="ECO:0000313" key="3">
    <source>
        <dbReference type="EMBL" id="GAA0618054.1"/>
    </source>
</evidence>
<comment type="caution">
    <text evidence="3">The sequence shown here is derived from an EMBL/GenBank/DDBJ whole genome shotgun (WGS) entry which is preliminary data.</text>
</comment>
<feature type="compositionally biased region" description="Pro residues" evidence="1">
    <location>
        <begin position="154"/>
        <end position="164"/>
    </location>
</feature>
<name>A0ABN1GS78_9ACTN</name>
<sequence>MPLRAVGARAGAALLFGTLLATAVALPQSAVAGAAPPGNNGDIKIHSASTPQNANKNEPKPDCPFYIAFFNFDPNDEVDFVIHDGPPFPNNPSGTPEFSGSVTTDANGNARSADITLPDGEYKVYAVENGAVGQGSKQKRLTVECAGTQGSTPTPTPAATPTPTPDATVTPDGGPGTDPTPTVDDNVTPGGDEDDPTIGGVDTPAGDGSDDDGPAPVGGVDTGGGGPTAVTSVDVTVPLALTAATGLALAATGLRQRPTE</sequence>
<dbReference type="EMBL" id="BAAAHE010000015">
    <property type="protein sequence ID" value="GAA0618054.1"/>
    <property type="molecule type" value="Genomic_DNA"/>
</dbReference>
<organism evidence="3 4">
    <name type="scientific">Sporichthya brevicatena</name>
    <dbReference type="NCBI Taxonomy" id="171442"/>
    <lineage>
        <taxon>Bacteria</taxon>
        <taxon>Bacillati</taxon>
        <taxon>Actinomycetota</taxon>
        <taxon>Actinomycetes</taxon>
        <taxon>Sporichthyales</taxon>
        <taxon>Sporichthyaceae</taxon>
        <taxon>Sporichthya</taxon>
    </lineage>
</organism>
<dbReference type="RefSeq" id="WP_344604286.1">
    <property type="nucleotide sequence ID" value="NZ_BAAAHE010000015.1"/>
</dbReference>
<keyword evidence="4" id="KW-1185">Reference proteome</keyword>
<feature type="region of interest" description="Disordered" evidence="1">
    <location>
        <begin position="85"/>
        <end position="114"/>
    </location>
</feature>
<proteinExistence type="predicted"/>
<feature type="signal peptide" evidence="2">
    <location>
        <begin position="1"/>
        <end position="34"/>
    </location>
</feature>
<keyword evidence="2" id="KW-0732">Signal</keyword>
<accession>A0ABN1GS78</accession>
<feature type="compositionally biased region" description="Low complexity" evidence="1">
    <location>
        <begin position="165"/>
        <end position="189"/>
    </location>
</feature>
<gene>
    <name evidence="3" type="ORF">GCM10009547_20400</name>
</gene>
<evidence type="ECO:0000256" key="2">
    <source>
        <dbReference type="SAM" id="SignalP"/>
    </source>
</evidence>
<evidence type="ECO:0000256" key="1">
    <source>
        <dbReference type="SAM" id="MobiDB-lite"/>
    </source>
</evidence>
<feature type="region of interest" description="Disordered" evidence="1">
    <location>
        <begin position="146"/>
        <end position="231"/>
    </location>
</feature>
<evidence type="ECO:0000313" key="4">
    <source>
        <dbReference type="Proteomes" id="UP001500957"/>
    </source>
</evidence>
<feature type="compositionally biased region" description="Polar residues" evidence="1">
    <location>
        <begin position="91"/>
        <end position="110"/>
    </location>
</feature>
<feature type="chain" id="PRO_5045035946" evidence="2">
    <location>
        <begin position="35"/>
        <end position="260"/>
    </location>
</feature>
<dbReference type="Proteomes" id="UP001500957">
    <property type="component" value="Unassembled WGS sequence"/>
</dbReference>
<protein>
    <submittedName>
        <fullName evidence="3">Uncharacterized protein</fullName>
    </submittedName>
</protein>